<proteinExistence type="predicted"/>
<sequence length="86" mass="10293">MRWTEVSAEEVTTPPLHIKYKKTEQRIPITQEAINERRERITKSLKDRETRLREQAARHALLKRTRRLLRSDLRVTASHTTQIPHN</sequence>
<protein>
    <submittedName>
        <fullName evidence="1">Uncharacterized protein</fullName>
    </submittedName>
</protein>
<dbReference type="Proteomes" id="UP000250140">
    <property type="component" value="Unassembled WGS sequence"/>
</dbReference>
<accession>A0A8E2JVM3</accession>
<dbReference type="AlphaFoldDB" id="A0A8E2JVM3"/>
<organism evidence="1 2">
    <name type="scientific">Glonium stellatum</name>
    <dbReference type="NCBI Taxonomy" id="574774"/>
    <lineage>
        <taxon>Eukaryota</taxon>
        <taxon>Fungi</taxon>
        <taxon>Dikarya</taxon>
        <taxon>Ascomycota</taxon>
        <taxon>Pezizomycotina</taxon>
        <taxon>Dothideomycetes</taxon>
        <taxon>Pleosporomycetidae</taxon>
        <taxon>Gloniales</taxon>
        <taxon>Gloniaceae</taxon>
        <taxon>Glonium</taxon>
    </lineage>
</organism>
<evidence type="ECO:0000313" key="1">
    <source>
        <dbReference type="EMBL" id="OCL11279.1"/>
    </source>
</evidence>
<gene>
    <name evidence="1" type="ORF">AOQ84DRAFT_353120</name>
</gene>
<keyword evidence="2" id="KW-1185">Reference proteome</keyword>
<reference evidence="1 2" key="1">
    <citation type="journal article" date="2016" name="Nat. Commun.">
        <title>Ectomycorrhizal ecology is imprinted in the genome of the dominant symbiotic fungus Cenococcum geophilum.</title>
        <authorList>
            <consortium name="DOE Joint Genome Institute"/>
            <person name="Peter M."/>
            <person name="Kohler A."/>
            <person name="Ohm R.A."/>
            <person name="Kuo A."/>
            <person name="Krutzmann J."/>
            <person name="Morin E."/>
            <person name="Arend M."/>
            <person name="Barry K.W."/>
            <person name="Binder M."/>
            <person name="Choi C."/>
            <person name="Clum A."/>
            <person name="Copeland A."/>
            <person name="Grisel N."/>
            <person name="Haridas S."/>
            <person name="Kipfer T."/>
            <person name="LaButti K."/>
            <person name="Lindquist E."/>
            <person name="Lipzen A."/>
            <person name="Maire R."/>
            <person name="Meier B."/>
            <person name="Mihaltcheva S."/>
            <person name="Molinier V."/>
            <person name="Murat C."/>
            <person name="Poggeler S."/>
            <person name="Quandt C.A."/>
            <person name="Sperisen C."/>
            <person name="Tritt A."/>
            <person name="Tisserant E."/>
            <person name="Crous P.W."/>
            <person name="Henrissat B."/>
            <person name="Nehls U."/>
            <person name="Egli S."/>
            <person name="Spatafora J.W."/>
            <person name="Grigoriev I.V."/>
            <person name="Martin F.M."/>
        </authorList>
    </citation>
    <scope>NUCLEOTIDE SEQUENCE [LARGE SCALE GENOMIC DNA]</scope>
    <source>
        <strain evidence="1 2">CBS 207.34</strain>
    </source>
</reference>
<dbReference type="EMBL" id="KV749079">
    <property type="protein sequence ID" value="OCL11279.1"/>
    <property type="molecule type" value="Genomic_DNA"/>
</dbReference>
<evidence type="ECO:0000313" key="2">
    <source>
        <dbReference type="Proteomes" id="UP000250140"/>
    </source>
</evidence>
<name>A0A8E2JVM3_9PEZI</name>